<name>A0A4D6LFB6_VIGUN</name>
<evidence type="ECO:0000313" key="1">
    <source>
        <dbReference type="EMBL" id="QCD87301.1"/>
    </source>
</evidence>
<dbReference type="Proteomes" id="UP000501690">
    <property type="component" value="Linkage Group LG3"/>
</dbReference>
<reference evidence="1 2" key="1">
    <citation type="submission" date="2019-04" db="EMBL/GenBank/DDBJ databases">
        <title>An improved genome assembly and genetic linkage map for asparagus bean, Vigna unguiculata ssp. sesquipedialis.</title>
        <authorList>
            <person name="Xia Q."/>
            <person name="Zhang R."/>
            <person name="Dong Y."/>
        </authorList>
    </citation>
    <scope>NUCLEOTIDE SEQUENCE [LARGE SCALE GENOMIC DNA]</scope>
    <source>
        <tissue evidence="1">Leaf</tissue>
    </source>
</reference>
<proteinExistence type="predicted"/>
<organism evidence="1 2">
    <name type="scientific">Vigna unguiculata</name>
    <name type="common">Cowpea</name>
    <dbReference type="NCBI Taxonomy" id="3917"/>
    <lineage>
        <taxon>Eukaryota</taxon>
        <taxon>Viridiplantae</taxon>
        <taxon>Streptophyta</taxon>
        <taxon>Embryophyta</taxon>
        <taxon>Tracheophyta</taxon>
        <taxon>Spermatophyta</taxon>
        <taxon>Magnoliopsida</taxon>
        <taxon>eudicotyledons</taxon>
        <taxon>Gunneridae</taxon>
        <taxon>Pentapetalae</taxon>
        <taxon>rosids</taxon>
        <taxon>fabids</taxon>
        <taxon>Fabales</taxon>
        <taxon>Fabaceae</taxon>
        <taxon>Papilionoideae</taxon>
        <taxon>50 kb inversion clade</taxon>
        <taxon>NPAAA clade</taxon>
        <taxon>indigoferoid/millettioid clade</taxon>
        <taxon>Phaseoleae</taxon>
        <taxon>Vigna</taxon>
    </lineage>
</organism>
<sequence>MSIQNNLHPPALREFPPLCGPHSDMIVDTEDMSYETFSSPVQEFPSSVDPHSGMRLDIDDMSYEASIACIKYSNMMNIKIKRR</sequence>
<gene>
    <name evidence="1" type="ORF">DEO72_LG3g1835</name>
</gene>
<protein>
    <submittedName>
        <fullName evidence="1">Uncharacterized protein</fullName>
    </submittedName>
</protein>
<evidence type="ECO:0000313" key="2">
    <source>
        <dbReference type="Proteomes" id="UP000501690"/>
    </source>
</evidence>
<keyword evidence="2" id="KW-1185">Reference proteome</keyword>
<dbReference type="EMBL" id="CP039347">
    <property type="protein sequence ID" value="QCD87301.1"/>
    <property type="molecule type" value="Genomic_DNA"/>
</dbReference>
<dbReference type="AlphaFoldDB" id="A0A4D6LFB6"/>
<accession>A0A4D6LFB6</accession>